<comment type="caution">
    <text evidence="1">The sequence shown here is derived from an EMBL/GenBank/DDBJ whole genome shotgun (WGS) entry which is preliminary data.</text>
</comment>
<sequence length="89" mass="9724">MSSARIAFWQCAASNSCQHPTSNVVLLVHSVLIPVIVIKRPEVFVELIGSVSIPAALEARCKSDSSSIPWSDFSLISPAYIAIVDQIWR</sequence>
<proteinExistence type="predicted"/>
<reference evidence="2" key="1">
    <citation type="submission" date="2017-10" db="EMBL/GenBank/DDBJ databases">
        <title>Rapid genome shrinkage in a self-fertile nematode reveals novel sperm competition proteins.</title>
        <authorList>
            <person name="Yin D."/>
            <person name="Schwarz E.M."/>
            <person name="Thomas C.G."/>
            <person name="Felde R.L."/>
            <person name="Korf I.F."/>
            <person name="Cutter A.D."/>
            <person name="Schartner C.M."/>
            <person name="Ralston E.J."/>
            <person name="Meyer B.J."/>
            <person name="Haag E.S."/>
        </authorList>
    </citation>
    <scope>NUCLEOTIDE SEQUENCE [LARGE SCALE GENOMIC DNA]</scope>
    <source>
        <strain evidence="2">JU1422</strain>
    </source>
</reference>
<evidence type="ECO:0000313" key="1">
    <source>
        <dbReference type="EMBL" id="PIC47473.1"/>
    </source>
</evidence>
<evidence type="ECO:0000313" key="2">
    <source>
        <dbReference type="Proteomes" id="UP000230233"/>
    </source>
</evidence>
<keyword evidence="2" id="KW-1185">Reference proteome</keyword>
<dbReference type="EMBL" id="PDUG01000002">
    <property type="protein sequence ID" value="PIC47473.1"/>
    <property type="molecule type" value="Genomic_DNA"/>
</dbReference>
<gene>
    <name evidence="1" type="primary">Cnig_chr_II.g6819</name>
    <name evidence="1" type="ORF">B9Z55_006819</name>
</gene>
<name>A0A2G5V6S1_9PELO</name>
<accession>A0A2G5V6S1</accession>
<protein>
    <submittedName>
        <fullName evidence="1">Uncharacterized protein</fullName>
    </submittedName>
</protein>
<organism evidence="1 2">
    <name type="scientific">Caenorhabditis nigoni</name>
    <dbReference type="NCBI Taxonomy" id="1611254"/>
    <lineage>
        <taxon>Eukaryota</taxon>
        <taxon>Metazoa</taxon>
        <taxon>Ecdysozoa</taxon>
        <taxon>Nematoda</taxon>
        <taxon>Chromadorea</taxon>
        <taxon>Rhabditida</taxon>
        <taxon>Rhabditina</taxon>
        <taxon>Rhabditomorpha</taxon>
        <taxon>Rhabditoidea</taxon>
        <taxon>Rhabditidae</taxon>
        <taxon>Peloderinae</taxon>
        <taxon>Caenorhabditis</taxon>
    </lineage>
</organism>
<dbReference type="Proteomes" id="UP000230233">
    <property type="component" value="Chromosome II"/>
</dbReference>
<dbReference type="AlphaFoldDB" id="A0A2G5V6S1"/>